<dbReference type="InterPro" id="IPR001452">
    <property type="entry name" value="SH3_domain"/>
</dbReference>
<dbReference type="Gene3D" id="1.20.1270.60">
    <property type="entry name" value="Arfaptin homology (AH) domain/BAR domain"/>
    <property type="match status" value="1"/>
</dbReference>
<proteinExistence type="predicted"/>
<dbReference type="SMART" id="SM00325">
    <property type="entry name" value="RhoGEF"/>
    <property type="match status" value="1"/>
</dbReference>
<dbReference type="PROSITE" id="PS51021">
    <property type="entry name" value="BAR"/>
    <property type="match status" value="1"/>
</dbReference>
<dbReference type="PROSITE" id="PS50010">
    <property type="entry name" value="DH_2"/>
    <property type="match status" value="1"/>
</dbReference>
<feature type="domain" description="DH" evidence="5">
    <location>
        <begin position="404"/>
        <end position="591"/>
    </location>
</feature>
<evidence type="ECO:0000259" key="6">
    <source>
        <dbReference type="PROSITE" id="PS51021"/>
    </source>
</evidence>
<dbReference type="CDD" id="cd00174">
    <property type="entry name" value="SH3"/>
    <property type="match status" value="1"/>
</dbReference>
<dbReference type="Pfam" id="PF03114">
    <property type="entry name" value="BAR"/>
    <property type="match status" value="1"/>
</dbReference>
<sequence length="1042" mass="122173">MSFEFKYAQIGPTYPIPNTQLFLPGDIVQILYNLNDEESFVKNVMIEAPIFDKISNIYLTFINIPDHILYPDNNYTTLFVALCDFTQGERGDLIFRKDDLIVSEKSIDSNWLFGYNLNEQFNRGIFPITHVRKVFLFDRDVSKYVNFDIRPRQAKIVRQIKSGLRADIGDYILITGQINDYLYFGENLDLDKNFILRESFDFIDQNEPVLTHTQHYMLRQPSYCLVKFDFIPKNQSELKCSKNEKLEIIEEINPEWLNCKNLNGNIGLVPKNFVSMTESSSSNESFCSLPLYEKSSSLIEANNIRFQSELRSQSLTPDIMKTLYKVKTPPPRPPKPPKHVFEHLNISNQDKKDNLEDSAINDLLFDFLSLKAPLSSAIGNDSISNTELQTEENKKSKREKKLIERYHVLNELIETEKNYYRELQLCYDCFMKENESLNPIEFNKSSMFDKIIPILNFTKNFLESFETQLINNENDYLKCKFSTCFTSNLVQMKNIYSQYSRSHEEIVITLKKYEQNPEINEFIKNRINSIKDQLLAADLAAILIKPVQRIFKYPLFINRILDSMDDFDDEYQEFVELKKQMSELLEHINEKKRGHDLTAKYLNKPNLADGLQSQVSISKKVKTIKKLTERISLQLTNGLGWTNHRVVDENFNKIEKNYKTVEIILRNHYNNLNSYLSCLRNILDCEKDWYNDILTLAEDEFDKYYKLDLSANHRRSKQFQEYADKMMKQVLMPVKSLINNLNGPNKLISKRNDKLLDYENALDDENKNQKETKLSRTKKDYEALNNQLIEELPIFTQISTIVLLKTFQIFSLLTNNFINLINQSLKNDVETTNIDLSINYCRTTLTLRYHQLNNVFNRQTLLEPNCETISNFDSIPLSQSEQERQNVLEKYPIDKIYIVTQKYVANLALCQLNQNINDLVGLKKPYNPNGDSNIWFVYNGKTEGFVPSIVLEPYQKYYNQNNLICFDDENAQESFTSVQEERYCLAKYSLKANTPNMIDLFEGNIYRILEQSDQRGNSDWWLIESNEHGIGYAPKNYLQIIK</sequence>
<dbReference type="PANTHER" id="PTHR22834">
    <property type="entry name" value="NUCLEAR FUSION PROTEIN FUS2"/>
    <property type="match status" value="1"/>
</dbReference>
<name>A0A814BQV2_9BILA</name>
<dbReference type="Proteomes" id="UP000663879">
    <property type="component" value="Unassembled WGS sequence"/>
</dbReference>
<gene>
    <name evidence="7" type="ORF">OXX778_LOCUS12965</name>
</gene>
<comment type="caution">
    <text evidence="7">The sequence shown here is derived from an EMBL/GenBank/DDBJ whole genome shotgun (WGS) entry which is preliminary data.</text>
</comment>
<dbReference type="InterPro" id="IPR004148">
    <property type="entry name" value="BAR_dom"/>
</dbReference>
<evidence type="ECO:0000256" key="2">
    <source>
        <dbReference type="ARBA" id="ARBA00022658"/>
    </source>
</evidence>
<evidence type="ECO:0000313" key="7">
    <source>
        <dbReference type="EMBL" id="CAF0932116.1"/>
    </source>
</evidence>
<dbReference type="InterPro" id="IPR036028">
    <property type="entry name" value="SH3-like_dom_sf"/>
</dbReference>
<feature type="domain" description="SH3" evidence="4">
    <location>
        <begin position="219"/>
        <end position="279"/>
    </location>
</feature>
<evidence type="ECO:0000259" key="5">
    <source>
        <dbReference type="PROSITE" id="PS50010"/>
    </source>
</evidence>
<dbReference type="InterPro" id="IPR035899">
    <property type="entry name" value="DBL_dom_sf"/>
</dbReference>
<keyword evidence="1 3" id="KW-0728">SH3 domain</keyword>
<keyword evidence="2" id="KW-0344">Guanine-nucleotide releasing factor</keyword>
<dbReference type="Gene3D" id="1.20.900.10">
    <property type="entry name" value="Dbl homology (DH) domain"/>
    <property type="match status" value="1"/>
</dbReference>
<dbReference type="EMBL" id="CAJNOC010002423">
    <property type="protein sequence ID" value="CAF0932116.1"/>
    <property type="molecule type" value="Genomic_DNA"/>
</dbReference>
<dbReference type="InterPro" id="IPR027267">
    <property type="entry name" value="AH/BAR_dom_sf"/>
</dbReference>
<evidence type="ECO:0000256" key="3">
    <source>
        <dbReference type="PROSITE-ProRule" id="PRU00192"/>
    </source>
</evidence>
<dbReference type="GO" id="GO:0005085">
    <property type="term" value="F:guanyl-nucleotide exchange factor activity"/>
    <property type="evidence" value="ECO:0007669"/>
    <property type="project" value="UniProtKB-KW"/>
</dbReference>
<dbReference type="SUPFAM" id="SSF103657">
    <property type="entry name" value="BAR/IMD domain-like"/>
    <property type="match status" value="1"/>
</dbReference>
<dbReference type="PANTHER" id="PTHR22834:SF20">
    <property type="entry name" value="SH3 DOMAIN-CONTAINING PROTEIN"/>
    <property type="match status" value="1"/>
</dbReference>
<protein>
    <recommendedName>
        <fullName evidence="9">Dynamin-binding protein</fullName>
    </recommendedName>
</protein>
<dbReference type="Gene3D" id="2.30.30.40">
    <property type="entry name" value="SH3 Domains"/>
    <property type="match status" value="4"/>
</dbReference>
<dbReference type="Pfam" id="PF14604">
    <property type="entry name" value="SH3_9"/>
    <property type="match status" value="1"/>
</dbReference>
<dbReference type="SUPFAM" id="SSF48065">
    <property type="entry name" value="DBL homology domain (DH-domain)"/>
    <property type="match status" value="1"/>
</dbReference>
<dbReference type="SMART" id="SM00326">
    <property type="entry name" value="SH3"/>
    <property type="match status" value="3"/>
</dbReference>
<feature type="domain" description="SH3" evidence="4">
    <location>
        <begin position="979"/>
        <end position="1042"/>
    </location>
</feature>
<evidence type="ECO:0000259" key="4">
    <source>
        <dbReference type="PROSITE" id="PS50002"/>
    </source>
</evidence>
<dbReference type="SUPFAM" id="SSF50044">
    <property type="entry name" value="SH3-domain"/>
    <property type="match status" value="4"/>
</dbReference>
<evidence type="ECO:0000313" key="8">
    <source>
        <dbReference type="Proteomes" id="UP000663879"/>
    </source>
</evidence>
<feature type="domain" description="BAR" evidence="6">
    <location>
        <begin position="636"/>
        <end position="838"/>
    </location>
</feature>
<dbReference type="InterPro" id="IPR051492">
    <property type="entry name" value="Dynamin-Rho_GEF"/>
</dbReference>
<evidence type="ECO:0000256" key="1">
    <source>
        <dbReference type="ARBA" id="ARBA00022443"/>
    </source>
</evidence>
<feature type="domain" description="SH3" evidence="4">
    <location>
        <begin position="74"/>
        <end position="136"/>
    </location>
</feature>
<evidence type="ECO:0008006" key="9">
    <source>
        <dbReference type="Google" id="ProtNLM"/>
    </source>
</evidence>
<reference evidence="7" key="1">
    <citation type="submission" date="2021-02" db="EMBL/GenBank/DDBJ databases">
        <authorList>
            <person name="Nowell W R."/>
        </authorList>
    </citation>
    <scope>NUCLEOTIDE SEQUENCE</scope>
    <source>
        <strain evidence="7">Ploen Becks lab</strain>
    </source>
</reference>
<organism evidence="7 8">
    <name type="scientific">Brachionus calyciflorus</name>
    <dbReference type="NCBI Taxonomy" id="104777"/>
    <lineage>
        <taxon>Eukaryota</taxon>
        <taxon>Metazoa</taxon>
        <taxon>Spiralia</taxon>
        <taxon>Gnathifera</taxon>
        <taxon>Rotifera</taxon>
        <taxon>Eurotatoria</taxon>
        <taxon>Monogononta</taxon>
        <taxon>Pseudotrocha</taxon>
        <taxon>Ploima</taxon>
        <taxon>Brachionidae</taxon>
        <taxon>Brachionus</taxon>
    </lineage>
</organism>
<dbReference type="GO" id="GO:0005737">
    <property type="term" value="C:cytoplasm"/>
    <property type="evidence" value="ECO:0007669"/>
    <property type="project" value="InterPro"/>
</dbReference>
<dbReference type="Pfam" id="PF00621">
    <property type="entry name" value="RhoGEF"/>
    <property type="match status" value="1"/>
</dbReference>
<dbReference type="OrthoDB" id="6244550at2759"/>
<dbReference type="AlphaFoldDB" id="A0A814BQV2"/>
<accession>A0A814BQV2</accession>
<keyword evidence="8" id="KW-1185">Reference proteome</keyword>
<dbReference type="InterPro" id="IPR000219">
    <property type="entry name" value="DH_dom"/>
</dbReference>
<dbReference type="PROSITE" id="PS50002">
    <property type="entry name" value="SH3"/>
    <property type="match status" value="3"/>
</dbReference>